<name>A0A6A5KDC0_9PLEO</name>
<gene>
    <name evidence="2" type="ORF">BDW02DRAFT_648735</name>
</gene>
<protein>
    <submittedName>
        <fullName evidence="2">Uncharacterized protein</fullName>
    </submittedName>
</protein>
<evidence type="ECO:0000256" key="1">
    <source>
        <dbReference type="SAM" id="MobiDB-lite"/>
    </source>
</evidence>
<evidence type="ECO:0000313" key="3">
    <source>
        <dbReference type="Proteomes" id="UP000800040"/>
    </source>
</evidence>
<reference evidence="2" key="1">
    <citation type="submission" date="2020-01" db="EMBL/GenBank/DDBJ databases">
        <authorList>
            <consortium name="DOE Joint Genome Institute"/>
            <person name="Haridas S."/>
            <person name="Albert R."/>
            <person name="Binder M."/>
            <person name="Bloem J."/>
            <person name="Labutti K."/>
            <person name="Salamov A."/>
            <person name="Andreopoulos B."/>
            <person name="Baker S.E."/>
            <person name="Barry K."/>
            <person name="Bills G."/>
            <person name="Bluhm B.H."/>
            <person name="Cannon C."/>
            <person name="Castanera R."/>
            <person name="Culley D.E."/>
            <person name="Daum C."/>
            <person name="Ezra D."/>
            <person name="Gonzalez J.B."/>
            <person name="Henrissat B."/>
            <person name="Kuo A."/>
            <person name="Liang C."/>
            <person name="Lipzen A."/>
            <person name="Lutzoni F."/>
            <person name="Magnuson J."/>
            <person name="Mondo S."/>
            <person name="Nolan M."/>
            <person name="Ohm R."/>
            <person name="Pangilinan J."/>
            <person name="Park H.-J."/>
            <person name="Ramirez L."/>
            <person name="Alfaro M."/>
            <person name="Sun H."/>
            <person name="Tritt A."/>
            <person name="Yoshinaga Y."/>
            <person name="Zwiers L.-H."/>
            <person name="Turgeon B.G."/>
            <person name="Goodwin S.B."/>
            <person name="Spatafora J.W."/>
            <person name="Crous P.W."/>
            <person name="Grigoriev I.V."/>
        </authorList>
    </citation>
    <scope>NUCLEOTIDE SEQUENCE</scope>
    <source>
        <strain evidence="2">P77</strain>
    </source>
</reference>
<dbReference type="EMBL" id="ML975327">
    <property type="protein sequence ID" value="KAF1833012.1"/>
    <property type="molecule type" value="Genomic_DNA"/>
</dbReference>
<dbReference type="Proteomes" id="UP000800040">
    <property type="component" value="Unassembled WGS sequence"/>
</dbReference>
<accession>A0A6A5KDC0</accession>
<organism evidence="2 3">
    <name type="scientific">Decorospora gaudefroyi</name>
    <dbReference type="NCBI Taxonomy" id="184978"/>
    <lineage>
        <taxon>Eukaryota</taxon>
        <taxon>Fungi</taxon>
        <taxon>Dikarya</taxon>
        <taxon>Ascomycota</taxon>
        <taxon>Pezizomycotina</taxon>
        <taxon>Dothideomycetes</taxon>
        <taxon>Pleosporomycetidae</taxon>
        <taxon>Pleosporales</taxon>
        <taxon>Pleosporineae</taxon>
        <taxon>Pleosporaceae</taxon>
        <taxon>Decorospora</taxon>
    </lineage>
</organism>
<evidence type="ECO:0000313" key="2">
    <source>
        <dbReference type="EMBL" id="KAF1833012.1"/>
    </source>
</evidence>
<proteinExistence type="predicted"/>
<dbReference type="PANTHER" id="PTHR35040:SF9">
    <property type="entry name" value="4-LIKE CELL SURFACE PROTEIN, PUTATIVE (AFU_ORTHOLOGUE AFUA_4G14080)-RELATED"/>
    <property type="match status" value="1"/>
</dbReference>
<dbReference type="OrthoDB" id="5342184at2759"/>
<dbReference type="AlphaFoldDB" id="A0A6A5KDC0"/>
<dbReference type="PANTHER" id="PTHR35040">
    <property type="match status" value="1"/>
</dbReference>
<keyword evidence="3" id="KW-1185">Reference proteome</keyword>
<sequence>MDNTPKKYVCPSTEKNETLQAPTGPENAIVITENPIHPSTSPNTPSKHPPKPSNQESAQNHSDCRLATFLIFALVSLIFHVIRQKPVNPIPENMLLHLCTTTECRDWDDFFDLITEYPTKIFTVSIILDPLQHGPGSRVWPSKPYITALNSLNARSNVRTLAYVDTACETRDVGHEIDVYAGLANISADMRVQGVLLGRTLYRGEERVGEYLRNVTDAGLMVKGTNGVVLFQSAFADKPARQRLHDMLAPLGWRRDGFGMLVDSVPEDTKRMGLRTIVEGVRRDVGWLIVAHPALIFYIIINPNSGPGAAPWWPNPDYVREIPRLNALPNVTTLGYVRATYCKRSLQDVGNDIKTYAARQRGLGIDGIFVDETVNLFSEEAKAYLDAVDRKAMQCDSIGCVVHNPGTAVHTELAKPGPDITVVAETSYAHFATKEYQQWLAKSPYNWERAAYMVHSVPEDEVESLTRVLKKRAGYLFVTSESCDFYGSFARSWQTFLAVMAEA</sequence>
<feature type="compositionally biased region" description="Polar residues" evidence="1">
    <location>
        <begin position="37"/>
        <end position="46"/>
    </location>
</feature>
<dbReference type="InterPro" id="IPR021986">
    <property type="entry name" value="Spherulin4"/>
</dbReference>
<feature type="region of interest" description="Disordered" evidence="1">
    <location>
        <begin position="1"/>
        <end position="59"/>
    </location>
</feature>
<dbReference type="Pfam" id="PF12138">
    <property type="entry name" value="Spherulin4"/>
    <property type="match status" value="2"/>
</dbReference>